<dbReference type="Gene3D" id="3.20.20.450">
    <property type="entry name" value="EAL domain"/>
    <property type="match status" value="1"/>
</dbReference>
<protein>
    <recommendedName>
        <fullName evidence="1">Stage 0 sporulation protein A homolog</fullName>
    </recommendedName>
</protein>
<dbReference type="InterPro" id="IPR000700">
    <property type="entry name" value="PAS-assoc_C"/>
</dbReference>
<dbReference type="InterPro" id="IPR000014">
    <property type="entry name" value="PAS"/>
</dbReference>
<sequence>MPKRKCVLIVDDRRVNRLVLSGILKEDYTILEAENGKIALDILHQQKERIAAILLDITMPVMNGYEVMTAMSGDTLLSKIPIIVTTGDDAADTEVLALSMGANDVLVKPYKPAVIKHRLANTIKLRETAALVNAVRKDALTGVLKKEFFYEQIMMKIKGKPSESYDLICCDIERFKLVNDLFGMDTGDALLKHLAGLMENYFVEEGICGRIGVDQFACLLPHRPAYDKTCFDEMIAQVNRFPIPISLGLRFGIYVVKALDIPANVMCDRGVIACKSIKGQYDTPYAYYDDIIRQDLLFEQSILDEMEIAVQDNQFKVYYQPKYDVKKEAVVGAEALIRWVHPEKGLMSPGIFIPIFERNGFITKLDQYVWRTVCQTLKDWQDQGQRLIPISVNISRLDIYRTDLPEFLLGLVNEAGIQPRYLHLEITETAYTEDPEQLIKTVRKLKNLGFIIEMDDFGSGYSSLNMLSQMPLDILKLDMQFIQNETAGSGSPSILSFVISLAKWLNLDVVAEGVETKTQLDILRKMGCHCVQGYYYARPMPRTAFEAYLKESVIANCDADSLGDYVPSNQVAIHNGGTKGVMVIVDDVEVNRKILAEIFSSTYTIVEINNGQTASDYVLKNYKMVDIILLDLVMPIMDGFQLLGQLKENPDTCGIPVIITSKLGEEGEARALSMGADDFISKPYHTEVARHRVNSALAESKLRLMERETLLSQEVEAMRYQAEHDALTGLYNRIALETRMNAFFAASGPNDGAFIILDLDNFKTINDVFGHDQGDAVLVDIADILRCYFEERDIITRLGGDEFAIFLPTLTHLPELHKRVSLLCRKLRVQYGGVEITATAGVSIAPDQGTDYQTLYKNGDSALLVAKRLGKNQYQIYDHEMPMPSPVLSRNLDWLLDETSDGIMVCDTENYDVLYLNHVVGEIAGCDRRTGSGKKCYNLIWGYTKPCPHCVPLAEMSKEYCEHEVVDQAKGKHYIIKGKLTEWGGKIARIQYIQDNTARAAIAQQLTDLSEDRKRLLDLMPGGIFRYRAEDNDTFDFVSENMLKMLGYSRQRFDEKFGRSFKKMVWHEDRERVLNEIRTQIAVGNVDECEYRIEKEDGSLCWVHDIGHLVQDENGEGWFYVTIIDITKERLTTESLNEQRLKLEIALSHSGLQYWEHDLLTDTCVNGIQGANLGFADVIPQYSRFLVESGIIPPEYVNLYQEKQQALYDGVKAVCYDIPLNEPSGQQIWWRIRCTNIFDDQGNPIKTIGTAENIGQFKMDRPINPGQGEV</sequence>
<feature type="modified residue" description="4-aspartylphosphate" evidence="3">
    <location>
        <position position="56"/>
    </location>
</feature>
<organism evidence="8 9">
    <name type="scientific">Eubacterium barkeri</name>
    <name type="common">Clostridium barkeri</name>
    <dbReference type="NCBI Taxonomy" id="1528"/>
    <lineage>
        <taxon>Bacteria</taxon>
        <taxon>Bacillati</taxon>
        <taxon>Bacillota</taxon>
        <taxon>Clostridia</taxon>
        <taxon>Eubacteriales</taxon>
        <taxon>Eubacteriaceae</taxon>
        <taxon>Eubacterium</taxon>
    </lineage>
</organism>
<feature type="domain" description="Response regulatory" evidence="4">
    <location>
        <begin position="6"/>
        <end position="123"/>
    </location>
</feature>
<dbReference type="AlphaFoldDB" id="A0A1H3CK85"/>
<keyword evidence="3" id="KW-0597">Phosphoprotein</keyword>
<evidence type="ECO:0000313" key="9">
    <source>
        <dbReference type="Proteomes" id="UP000199652"/>
    </source>
</evidence>
<dbReference type="Pfam" id="PF00563">
    <property type="entry name" value="EAL"/>
    <property type="match status" value="1"/>
</dbReference>
<feature type="domain" description="EAL" evidence="6">
    <location>
        <begin position="299"/>
        <end position="553"/>
    </location>
</feature>
<dbReference type="GO" id="GO:0000160">
    <property type="term" value="P:phosphorelay signal transduction system"/>
    <property type="evidence" value="ECO:0007669"/>
    <property type="project" value="InterPro"/>
</dbReference>
<accession>A0A1H3CK85</accession>
<evidence type="ECO:0000256" key="1">
    <source>
        <dbReference type="ARBA" id="ARBA00018672"/>
    </source>
</evidence>
<dbReference type="InterPro" id="IPR043128">
    <property type="entry name" value="Rev_trsase/Diguanyl_cyclase"/>
</dbReference>
<dbReference type="InterPro" id="IPR035965">
    <property type="entry name" value="PAS-like_dom_sf"/>
</dbReference>
<dbReference type="InterPro" id="IPR000160">
    <property type="entry name" value="GGDEF_dom"/>
</dbReference>
<dbReference type="CDD" id="cd01948">
    <property type="entry name" value="EAL"/>
    <property type="match status" value="1"/>
</dbReference>
<dbReference type="SUPFAM" id="SSF52172">
    <property type="entry name" value="CheY-like"/>
    <property type="match status" value="2"/>
</dbReference>
<feature type="domain" description="PAC" evidence="5">
    <location>
        <begin position="1087"/>
        <end position="1138"/>
    </location>
</feature>
<dbReference type="NCBIfam" id="TIGR00229">
    <property type="entry name" value="sensory_box"/>
    <property type="match status" value="1"/>
</dbReference>
<dbReference type="Gene3D" id="3.30.70.270">
    <property type="match status" value="2"/>
</dbReference>
<name>A0A1H3CK85_EUBBA</name>
<evidence type="ECO:0000256" key="3">
    <source>
        <dbReference type="PROSITE-ProRule" id="PRU00169"/>
    </source>
</evidence>
<dbReference type="PROSITE" id="PS50113">
    <property type="entry name" value="PAC"/>
    <property type="match status" value="1"/>
</dbReference>
<dbReference type="Gene3D" id="3.40.50.2300">
    <property type="match status" value="2"/>
</dbReference>
<dbReference type="CDD" id="cd00130">
    <property type="entry name" value="PAS"/>
    <property type="match status" value="1"/>
</dbReference>
<evidence type="ECO:0000259" key="5">
    <source>
        <dbReference type="PROSITE" id="PS50113"/>
    </source>
</evidence>
<dbReference type="InterPro" id="IPR029787">
    <property type="entry name" value="Nucleotide_cyclase"/>
</dbReference>
<dbReference type="PANTHER" id="PTHR44757">
    <property type="entry name" value="DIGUANYLATE CYCLASE DGCP"/>
    <property type="match status" value="1"/>
</dbReference>
<dbReference type="SMART" id="SM00086">
    <property type="entry name" value="PAC"/>
    <property type="match status" value="2"/>
</dbReference>
<dbReference type="SUPFAM" id="SSF55785">
    <property type="entry name" value="PYP-like sensor domain (PAS domain)"/>
    <property type="match status" value="2"/>
</dbReference>
<dbReference type="PROSITE" id="PS50887">
    <property type="entry name" value="GGDEF"/>
    <property type="match status" value="2"/>
</dbReference>
<evidence type="ECO:0000259" key="6">
    <source>
        <dbReference type="PROSITE" id="PS50883"/>
    </source>
</evidence>
<evidence type="ECO:0000313" key="8">
    <source>
        <dbReference type="EMBL" id="SDX54298.1"/>
    </source>
</evidence>
<dbReference type="Pfam" id="PF08447">
    <property type="entry name" value="PAS_3"/>
    <property type="match status" value="1"/>
</dbReference>
<evidence type="ECO:0000259" key="4">
    <source>
        <dbReference type="PROSITE" id="PS50110"/>
    </source>
</evidence>
<feature type="domain" description="Response regulatory" evidence="4">
    <location>
        <begin position="581"/>
        <end position="697"/>
    </location>
</feature>
<evidence type="ECO:0000256" key="2">
    <source>
        <dbReference type="ARBA" id="ARBA00024867"/>
    </source>
</evidence>
<dbReference type="RefSeq" id="WP_090243406.1">
    <property type="nucleotide sequence ID" value="NZ_FNOU01000003.1"/>
</dbReference>
<dbReference type="SMART" id="SM00448">
    <property type="entry name" value="REC"/>
    <property type="match status" value="2"/>
</dbReference>
<dbReference type="SMART" id="SM00267">
    <property type="entry name" value="GGDEF"/>
    <property type="match status" value="2"/>
</dbReference>
<keyword evidence="9" id="KW-1185">Reference proteome</keyword>
<dbReference type="STRING" id="1528.SAMN04488579_103127"/>
<dbReference type="InterPro" id="IPR001610">
    <property type="entry name" value="PAC"/>
</dbReference>
<dbReference type="OrthoDB" id="9805474at2"/>
<dbReference type="PROSITE" id="PS50883">
    <property type="entry name" value="EAL"/>
    <property type="match status" value="1"/>
</dbReference>
<reference evidence="9" key="1">
    <citation type="submission" date="2016-10" db="EMBL/GenBank/DDBJ databases">
        <authorList>
            <person name="Varghese N."/>
            <person name="Submissions S."/>
        </authorList>
    </citation>
    <scope>NUCLEOTIDE SEQUENCE [LARGE SCALE GENOMIC DNA]</scope>
    <source>
        <strain evidence="9">VPI 5359</strain>
    </source>
</reference>
<dbReference type="PROSITE" id="PS50110">
    <property type="entry name" value="RESPONSE_REGULATORY"/>
    <property type="match status" value="2"/>
</dbReference>
<dbReference type="SMART" id="SM00052">
    <property type="entry name" value="EAL"/>
    <property type="match status" value="1"/>
</dbReference>
<dbReference type="SUPFAM" id="SSF55073">
    <property type="entry name" value="Nucleotide cyclase"/>
    <property type="match status" value="2"/>
</dbReference>
<feature type="domain" description="GGDEF" evidence="7">
    <location>
        <begin position="163"/>
        <end position="290"/>
    </location>
</feature>
<dbReference type="SUPFAM" id="SSF141868">
    <property type="entry name" value="EAL domain-like"/>
    <property type="match status" value="1"/>
</dbReference>
<gene>
    <name evidence="8" type="ORF">SAMN04488579_103127</name>
</gene>
<dbReference type="CDD" id="cd01949">
    <property type="entry name" value="GGDEF"/>
    <property type="match status" value="2"/>
</dbReference>
<dbReference type="InterPro" id="IPR013655">
    <property type="entry name" value="PAS_fold_3"/>
</dbReference>
<dbReference type="InterPro" id="IPR001633">
    <property type="entry name" value="EAL_dom"/>
</dbReference>
<dbReference type="NCBIfam" id="TIGR00254">
    <property type="entry name" value="GGDEF"/>
    <property type="match status" value="2"/>
</dbReference>
<dbReference type="SMART" id="SM00091">
    <property type="entry name" value="PAS"/>
    <property type="match status" value="2"/>
</dbReference>
<dbReference type="Pfam" id="PF00990">
    <property type="entry name" value="GGDEF"/>
    <property type="match status" value="2"/>
</dbReference>
<dbReference type="InterPro" id="IPR035919">
    <property type="entry name" value="EAL_sf"/>
</dbReference>
<dbReference type="Gene3D" id="3.30.450.20">
    <property type="entry name" value="PAS domain"/>
    <property type="match status" value="2"/>
</dbReference>
<dbReference type="InterPro" id="IPR052155">
    <property type="entry name" value="Biofilm_reg_signaling"/>
</dbReference>
<dbReference type="InterPro" id="IPR011006">
    <property type="entry name" value="CheY-like_superfamily"/>
</dbReference>
<dbReference type="EMBL" id="FNOU01000003">
    <property type="protein sequence ID" value="SDX54298.1"/>
    <property type="molecule type" value="Genomic_DNA"/>
</dbReference>
<feature type="modified residue" description="4-aspartylphosphate" evidence="3">
    <location>
        <position position="631"/>
    </location>
</feature>
<comment type="function">
    <text evidence="2">May play the central regulatory role in sporulation. It may be an element of the effector pathway responsible for the activation of sporulation genes in response to nutritional stress. Spo0A may act in concert with spo0H (a sigma factor) to control the expression of some genes that are critical to the sporulation process.</text>
</comment>
<dbReference type="InterPro" id="IPR001789">
    <property type="entry name" value="Sig_transdc_resp-reg_receiver"/>
</dbReference>
<dbReference type="PANTHER" id="PTHR44757:SF2">
    <property type="entry name" value="BIOFILM ARCHITECTURE MAINTENANCE PROTEIN MBAA"/>
    <property type="match status" value="1"/>
</dbReference>
<evidence type="ECO:0000259" key="7">
    <source>
        <dbReference type="PROSITE" id="PS50887"/>
    </source>
</evidence>
<proteinExistence type="predicted"/>
<feature type="domain" description="GGDEF" evidence="7">
    <location>
        <begin position="750"/>
        <end position="879"/>
    </location>
</feature>
<dbReference type="Proteomes" id="UP000199652">
    <property type="component" value="Unassembled WGS sequence"/>
</dbReference>
<dbReference type="Pfam" id="PF00072">
    <property type="entry name" value="Response_reg"/>
    <property type="match status" value="2"/>
</dbReference>
<dbReference type="CDD" id="cd00156">
    <property type="entry name" value="REC"/>
    <property type="match status" value="1"/>
</dbReference>